<feature type="transmembrane region" description="Helical" evidence="6">
    <location>
        <begin position="52"/>
        <end position="74"/>
    </location>
</feature>
<evidence type="ECO:0000256" key="6">
    <source>
        <dbReference type="PIRNR" id="PIRNR018968"/>
    </source>
</evidence>
<dbReference type="PANTHER" id="PTHR46795:SF1">
    <property type="entry name" value="ABC TRANSPORTER PERMEASE PROTEIN"/>
    <property type="match status" value="1"/>
</dbReference>
<feature type="transmembrane region" description="Helical" evidence="6">
    <location>
        <begin position="574"/>
        <end position="593"/>
    </location>
</feature>
<proteinExistence type="inferred from homology"/>
<keyword evidence="5 6" id="KW-0472">Membrane</keyword>
<comment type="similarity">
    <text evidence="6">Belongs to the ABC-4 integral membrane protein family.</text>
</comment>
<organism evidence="8 9">
    <name type="scientific">Oceanobacillus kapialis</name>
    <dbReference type="NCBI Taxonomy" id="481353"/>
    <lineage>
        <taxon>Bacteria</taxon>
        <taxon>Bacillati</taxon>
        <taxon>Bacillota</taxon>
        <taxon>Bacilli</taxon>
        <taxon>Bacillales</taxon>
        <taxon>Bacillaceae</taxon>
        <taxon>Oceanobacillus</taxon>
    </lineage>
</organism>
<dbReference type="EMBL" id="JBHUMX010000020">
    <property type="protein sequence ID" value="MFD2628852.1"/>
    <property type="molecule type" value="Genomic_DNA"/>
</dbReference>
<feature type="transmembrane region" description="Helical" evidence="6">
    <location>
        <begin position="518"/>
        <end position="540"/>
    </location>
</feature>
<keyword evidence="2 6" id="KW-1003">Cell membrane</keyword>
<feature type="transmembrane region" description="Helical" evidence="6">
    <location>
        <begin position="282"/>
        <end position="304"/>
    </location>
</feature>
<evidence type="ECO:0000313" key="9">
    <source>
        <dbReference type="Proteomes" id="UP001597451"/>
    </source>
</evidence>
<evidence type="ECO:0000256" key="1">
    <source>
        <dbReference type="ARBA" id="ARBA00004651"/>
    </source>
</evidence>
<dbReference type="Proteomes" id="UP001597451">
    <property type="component" value="Unassembled WGS sequence"/>
</dbReference>
<evidence type="ECO:0000313" key="8">
    <source>
        <dbReference type="EMBL" id="MFD2628852.1"/>
    </source>
</evidence>
<sequence>MTFIQFAFNNVKRNTRAYVSYFLSCMFAVTVFFMYAVIIFHPSIQNYEFHNVVQTGIIASQVLIYGFSFLFVLYSTGTFIKSRKKEFGLLTTLGIKKSQLNRLLILENTMIGILSILAGIAVGALLTKLFLMIFSAILGINDILPFHLSFQAIGLTALLFFIMFELNTLAVVWTLRTKSVMEVFRGSTKSRRKPTFSWVISAISLGAILYAYYLAYTADLVSIMLRMFPILALIIPGTYFLYTQLSIAATSILKKNKSLLYRNLNLLTISDLAYKLKENARILFIVTILSAVAFTSSGVLFGLFRSVEAETFRFIPQAVSLISNEDAELEEFKKEITDIEKQFKDQIIPYESTVTTTLPAETESNQPDWDDTPVMVYAYSDYQHMMELKGEEVIAEPQHDEGILLLQDLINRYTARGPDSLTFKVGQTSTELALNWQSTTLNSSISTNLQLIVSDERYAQFRQAVGGRNLRYNYVMHIPNSIDYATETETILNQVRPEIAFVDSQANFYLMMKQSMSYLFFFGIFISVLFFLAAGSILYFRMYQGIDKDLKHYYSLYRIGLTSKEMKKIATRQLALLFFLPFTIAAIHAGFAFKALQNILVSNVLLPSIFVYSLYFAVHLTNFIIIRNIYTTKLNKVM</sequence>
<feature type="domain" description="ABC3 transporter permease C-terminal" evidence="7">
    <location>
        <begin position="62"/>
        <end position="179"/>
    </location>
</feature>
<dbReference type="InterPro" id="IPR052536">
    <property type="entry name" value="ABC-4_Integral_Memb_Prot"/>
</dbReference>
<gene>
    <name evidence="8" type="ORF">ACFSUN_08630</name>
</gene>
<dbReference type="RefSeq" id="WP_379561604.1">
    <property type="nucleotide sequence ID" value="NZ_JBHUMX010000020.1"/>
</dbReference>
<dbReference type="PANTHER" id="PTHR46795">
    <property type="entry name" value="ABC TRANSPORTER PERMEASE-RELATED-RELATED"/>
    <property type="match status" value="1"/>
</dbReference>
<keyword evidence="4 6" id="KW-1133">Transmembrane helix</keyword>
<keyword evidence="6" id="KW-0813">Transport</keyword>
<evidence type="ECO:0000256" key="2">
    <source>
        <dbReference type="ARBA" id="ARBA00022475"/>
    </source>
</evidence>
<dbReference type="InterPro" id="IPR027022">
    <property type="entry name" value="ABC_permease_BceB-typ"/>
</dbReference>
<dbReference type="Pfam" id="PF02687">
    <property type="entry name" value="FtsX"/>
    <property type="match status" value="1"/>
</dbReference>
<evidence type="ECO:0000259" key="7">
    <source>
        <dbReference type="Pfam" id="PF02687"/>
    </source>
</evidence>
<feature type="transmembrane region" description="Helical" evidence="6">
    <location>
        <begin position="196"/>
        <end position="215"/>
    </location>
</feature>
<dbReference type="InterPro" id="IPR003838">
    <property type="entry name" value="ABC3_permease_C"/>
</dbReference>
<feature type="transmembrane region" description="Helical" evidence="6">
    <location>
        <begin position="111"/>
        <end position="140"/>
    </location>
</feature>
<comment type="caution">
    <text evidence="8">The sequence shown here is derived from an EMBL/GenBank/DDBJ whole genome shotgun (WGS) entry which is preliminary data.</text>
</comment>
<evidence type="ECO:0000256" key="3">
    <source>
        <dbReference type="ARBA" id="ARBA00022692"/>
    </source>
</evidence>
<feature type="transmembrane region" description="Helical" evidence="6">
    <location>
        <begin position="227"/>
        <end position="253"/>
    </location>
</feature>
<feature type="transmembrane region" description="Helical" evidence="6">
    <location>
        <begin position="605"/>
        <end position="626"/>
    </location>
</feature>
<keyword evidence="3 6" id="KW-0812">Transmembrane</keyword>
<evidence type="ECO:0000256" key="4">
    <source>
        <dbReference type="ARBA" id="ARBA00022989"/>
    </source>
</evidence>
<comment type="subcellular location">
    <subcellularLocation>
        <location evidence="1 6">Cell membrane</location>
        <topology evidence="1 6">Multi-pass membrane protein</topology>
    </subcellularLocation>
</comment>
<keyword evidence="9" id="KW-1185">Reference proteome</keyword>
<feature type="transmembrane region" description="Helical" evidence="6">
    <location>
        <begin position="152"/>
        <end position="175"/>
    </location>
</feature>
<evidence type="ECO:0000256" key="5">
    <source>
        <dbReference type="ARBA" id="ARBA00023136"/>
    </source>
</evidence>
<feature type="transmembrane region" description="Helical" evidence="6">
    <location>
        <begin position="21"/>
        <end position="40"/>
    </location>
</feature>
<reference evidence="9" key="1">
    <citation type="journal article" date="2019" name="Int. J. Syst. Evol. Microbiol.">
        <title>The Global Catalogue of Microorganisms (GCM) 10K type strain sequencing project: providing services to taxonomists for standard genome sequencing and annotation.</title>
        <authorList>
            <consortium name="The Broad Institute Genomics Platform"/>
            <consortium name="The Broad Institute Genome Sequencing Center for Infectious Disease"/>
            <person name="Wu L."/>
            <person name="Ma J."/>
        </authorList>
    </citation>
    <scope>NUCLEOTIDE SEQUENCE [LARGE SCALE GENOMIC DNA]</scope>
    <source>
        <strain evidence="9">TISTR 1858</strain>
    </source>
</reference>
<dbReference type="PIRSF" id="PIRSF018968">
    <property type="entry name" value="ABC_permease_BceB"/>
    <property type="match status" value="1"/>
</dbReference>
<name>A0ABW5PZM7_9BACI</name>
<protein>
    <submittedName>
        <fullName evidence="8">FtsX-like permease family protein</fullName>
    </submittedName>
</protein>
<accession>A0ABW5PZM7</accession>